<dbReference type="GO" id="GO:0045910">
    <property type="term" value="P:negative regulation of DNA recombination"/>
    <property type="evidence" value="ECO:0007669"/>
    <property type="project" value="TreeGrafter"/>
</dbReference>
<dbReference type="GO" id="GO:0006334">
    <property type="term" value="P:nucleosome assembly"/>
    <property type="evidence" value="ECO:0007669"/>
    <property type="project" value="InterPro"/>
</dbReference>
<feature type="region of interest" description="Disordered" evidence="7">
    <location>
        <begin position="204"/>
        <end position="230"/>
    </location>
</feature>
<dbReference type="GO" id="GO:0003690">
    <property type="term" value="F:double-stranded DNA binding"/>
    <property type="evidence" value="ECO:0007669"/>
    <property type="project" value="TreeGrafter"/>
</dbReference>
<name>A0A914XAA3_9BILA</name>
<feature type="compositionally biased region" description="Basic residues" evidence="7">
    <location>
        <begin position="211"/>
        <end position="221"/>
    </location>
</feature>
<feature type="domain" description="H15" evidence="8">
    <location>
        <begin position="232"/>
        <end position="308"/>
    </location>
</feature>
<dbReference type="CDD" id="cd00073">
    <property type="entry name" value="H15"/>
    <property type="match status" value="1"/>
</dbReference>
<keyword evidence="3" id="KW-0158">Chromosome</keyword>
<dbReference type="AlphaFoldDB" id="A0A914XAA3"/>
<dbReference type="FunFam" id="1.10.10.10:FF:000140">
    <property type="entry name" value="Histone H1.0"/>
    <property type="match status" value="1"/>
</dbReference>
<dbReference type="WBParaSite" id="PSAMB.scaffold707size43250.g8154.t1">
    <property type="protein sequence ID" value="PSAMB.scaffold707size43250.g8154.t1"/>
    <property type="gene ID" value="PSAMB.scaffold707size43250.g8154"/>
</dbReference>
<dbReference type="PANTHER" id="PTHR11467">
    <property type="entry name" value="HISTONE H1"/>
    <property type="match status" value="1"/>
</dbReference>
<dbReference type="GO" id="GO:0000786">
    <property type="term" value="C:nucleosome"/>
    <property type="evidence" value="ECO:0007669"/>
    <property type="project" value="InterPro"/>
</dbReference>
<evidence type="ECO:0000256" key="3">
    <source>
        <dbReference type="ARBA" id="ARBA00022454"/>
    </source>
</evidence>
<dbReference type="PANTHER" id="PTHR11467:SF36">
    <property type="entry name" value="HISTONE 24-RELATED"/>
    <property type="match status" value="1"/>
</dbReference>
<evidence type="ECO:0000313" key="10">
    <source>
        <dbReference type="WBParaSite" id="PSAMB.scaffold707size43250.g8154.t1"/>
    </source>
</evidence>
<dbReference type="PRINTS" id="PR00624">
    <property type="entry name" value="HISTONEH5"/>
</dbReference>
<dbReference type="SUPFAM" id="SSF46785">
    <property type="entry name" value="Winged helix' DNA-binding domain"/>
    <property type="match status" value="1"/>
</dbReference>
<dbReference type="InterPro" id="IPR005819">
    <property type="entry name" value="H1/H5"/>
</dbReference>
<feature type="compositionally biased region" description="Basic and acidic residues" evidence="7">
    <location>
        <begin position="27"/>
        <end position="44"/>
    </location>
</feature>
<proteinExistence type="predicted"/>
<dbReference type="Proteomes" id="UP000887566">
    <property type="component" value="Unplaced"/>
</dbReference>
<evidence type="ECO:0000256" key="4">
    <source>
        <dbReference type="ARBA" id="ARBA00022990"/>
    </source>
</evidence>
<keyword evidence="5" id="KW-0238">DNA-binding</keyword>
<keyword evidence="6" id="KW-0539">Nucleus</keyword>
<dbReference type="InterPro" id="IPR005818">
    <property type="entry name" value="Histone_H1/H5_H15"/>
</dbReference>
<feature type="region of interest" description="Disordered" evidence="7">
    <location>
        <begin position="145"/>
        <end position="172"/>
    </location>
</feature>
<evidence type="ECO:0000256" key="5">
    <source>
        <dbReference type="ARBA" id="ARBA00023125"/>
    </source>
</evidence>
<organism evidence="9 10">
    <name type="scientific">Plectus sambesii</name>
    <dbReference type="NCBI Taxonomy" id="2011161"/>
    <lineage>
        <taxon>Eukaryota</taxon>
        <taxon>Metazoa</taxon>
        <taxon>Ecdysozoa</taxon>
        <taxon>Nematoda</taxon>
        <taxon>Chromadorea</taxon>
        <taxon>Plectida</taxon>
        <taxon>Plectina</taxon>
        <taxon>Plectoidea</taxon>
        <taxon>Plectidae</taxon>
        <taxon>Plectus</taxon>
    </lineage>
</organism>
<evidence type="ECO:0000259" key="8">
    <source>
        <dbReference type="PROSITE" id="PS51504"/>
    </source>
</evidence>
<dbReference type="Gene3D" id="1.10.10.10">
    <property type="entry name" value="Winged helix-like DNA-binding domain superfamily/Winged helix DNA-binding domain"/>
    <property type="match status" value="1"/>
</dbReference>
<protein>
    <submittedName>
        <fullName evidence="10">H15 domain-containing protein</fullName>
    </submittedName>
</protein>
<dbReference type="GO" id="GO:0005634">
    <property type="term" value="C:nucleus"/>
    <property type="evidence" value="ECO:0007669"/>
    <property type="project" value="UniProtKB-SubCell"/>
</dbReference>
<sequence length="404" mass="42785">MMRCRSLLSRRTERHRSGTPGAHAHAPAKEAASRRRIDRSELRRPQAVHPSTLYYSAAAAATTGRPTSERTTERALSAADGRPTQRRPTPQPRVLSFRTPKTDGHLTKLILKVQHEIWELKAQKALQNEEILRINPPASGCIRCGGARGTSSRRGRARSINAASGLDGRIPRPRSHSDVQFVALLFVLTSVTITIANMSAAEAATAAPKATPKKASPKKKAAGASKAKAPASHPTYQAMIKAAITHLKEAKGSSRAALLKYILQNYKVGDNVKLVNSRIRAALKRGVTAGGLKQVKGTGASGSFRLGDKAKKAAVAKPKKAKKAAKPKKAAAEGAAAKPKKAKKPATPKKAAAAKKPKTPKKKASPKKPKAAKKSPAKKAAKPKKASPKKAAKPKKAAPKKAAA</sequence>
<dbReference type="InterPro" id="IPR036390">
    <property type="entry name" value="WH_DNA-bd_sf"/>
</dbReference>
<dbReference type="PROSITE" id="PS51504">
    <property type="entry name" value="H15"/>
    <property type="match status" value="1"/>
</dbReference>
<evidence type="ECO:0000256" key="1">
    <source>
        <dbReference type="ARBA" id="ARBA00004123"/>
    </source>
</evidence>
<reference evidence="10" key="1">
    <citation type="submission" date="2022-11" db="UniProtKB">
        <authorList>
            <consortium name="WormBaseParasite"/>
        </authorList>
    </citation>
    <scope>IDENTIFICATION</scope>
</reference>
<dbReference type="SMART" id="SM00526">
    <property type="entry name" value="H15"/>
    <property type="match status" value="1"/>
</dbReference>
<feature type="compositionally biased region" description="Basic residues" evidence="7">
    <location>
        <begin position="312"/>
        <end position="329"/>
    </location>
</feature>
<dbReference type="GO" id="GO:0030261">
    <property type="term" value="P:chromosome condensation"/>
    <property type="evidence" value="ECO:0007669"/>
    <property type="project" value="TreeGrafter"/>
</dbReference>
<dbReference type="GO" id="GO:0030527">
    <property type="term" value="F:structural constituent of chromatin"/>
    <property type="evidence" value="ECO:0007669"/>
    <property type="project" value="InterPro"/>
</dbReference>
<dbReference type="Pfam" id="PF00538">
    <property type="entry name" value="Linker_histone"/>
    <property type="match status" value="1"/>
</dbReference>
<dbReference type="GO" id="GO:0031492">
    <property type="term" value="F:nucleosomal DNA binding"/>
    <property type="evidence" value="ECO:0007669"/>
    <property type="project" value="TreeGrafter"/>
</dbReference>
<evidence type="ECO:0000256" key="2">
    <source>
        <dbReference type="ARBA" id="ARBA00004286"/>
    </source>
</evidence>
<evidence type="ECO:0000256" key="6">
    <source>
        <dbReference type="ARBA" id="ARBA00023242"/>
    </source>
</evidence>
<feature type="region of interest" description="Disordered" evidence="7">
    <location>
        <begin position="1"/>
        <end position="95"/>
    </location>
</feature>
<feature type="region of interest" description="Disordered" evidence="7">
    <location>
        <begin position="296"/>
        <end position="404"/>
    </location>
</feature>
<comment type="subcellular location">
    <subcellularLocation>
        <location evidence="2">Chromosome</location>
    </subcellularLocation>
    <subcellularLocation>
        <location evidence="1">Nucleus</location>
    </subcellularLocation>
</comment>
<keyword evidence="9" id="KW-1185">Reference proteome</keyword>
<evidence type="ECO:0000313" key="9">
    <source>
        <dbReference type="Proteomes" id="UP000887566"/>
    </source>
</evidence>
<evidence type="ECO:0000256" key="7">
    <source>
        <dbReference type="SAM" id="MobiDB-lite"/>
    </source>
</evidence>
<accession>A0A914XAA3</accession>
<dbReference type="InterPro" id="IPR036388">
    <property type="entry name" value="WH-like_DNA-bd_sf"/>
</dbReference>
<keyword evidence="4" id="KW-0007">Acetylation</keyword>
<feature type="compositionally biased region" description="Basic residues" evidence="7">
    <location>
        <begin position="338"/>
        <end position="404"/>
    </location>
</feature>